<dbReference type="OrthoDB" id="6597954at2"/>
<dbReference type="InterPro" id="IPR043128">
    <property type="entry name" value="Rev_trsase/Diguanyl_cyclase"/>
</dbReference>
<dbReference type="RefSeq" id="WP_025422487.1">
    <property type="nucleotide sequence ID" value="NZ_CP006569.1"/>
</dbReference>
<gene>
    <name evidence="2" type="ORF">Sant_2305</name>
</gene>
<dbReference type="InterPro" id="IPR001633">
    <property type="entry name" value="EAL_dom"/>
</dbReference>
<name>W0HYQ4_9GAMM</name>
<dbReference type="SMART" id="SM00267">
    <property type="entry name" value="GGDEF"/>
    <property type="match status" value="1"/>
</dbReference>
<dbReference type="HOGENOM" id="CLU_000445_70_34_6"/>
<sequence length="598" mass="67163">MLDHLGGKESERRKMIDALARGEQAGIFKLITALTCKILAAPTCLITFVGEEKQVIYAKHNFPLDETPREDSFCRFVVDAQQTQVVDDARQDARFSQNPLVQGFPYIRFYAGTPLLTKNNIAIGSLCIIDYQPRALSLPERQRLEALGAMVTAFMQETHRLGLIDPVTLLPNRQRLFDELAELEAREPHYGLALIEATDIVRLNDTAKAFGIATVEARILAMAQQMRTALGSRYHLYSVAFGRFAVLYDEADTADLLDTIRRLRKTLNTGHARFSTLPFELNTGLTSFSASPRRQPQQILRECMSALHDAVGSKQGVMRYHPDNDLSQQRLTTLVQDLTKRISPAAGFAVYYQPKLNLRTGMIESAEALIRWRHPLFGDISPAEFIPVAEKSGSISAITRWVLREVLKHMALWREEGRSLSVSVNVSVQDLSSERFLRLMRELKKAYPASAALLELECLETQEILHNQRALTHLDALKREGYRIAIDDFGAGYSNLGYLITMPADVIKIDRSLISNMAEDARNRVILTYLIKMLHDLHYQVIAEGVEDQATYDEVAALGFDGAQGFYISRPLPLAAFSQFMATVGQPWRAEPHATAPI</sequence>
<dbReference type="SUPFAM" id="SSF141868">
    <property type="entry name" value="EAL domain-like"/>
    <property type="match status" value="1"/>
</dbReference>
<dbReference type="GO" id="GO:0071111">
    <property type="term" value="F:cyclic-guanylate-specific phosphodiesterase activity"/>
    <property type="evidence" value="ECO:0007669"/>
    <property type="project" value="InterPro"/>
</dbReference>
<reference evidence="2 3" key="1">
    <citation type="journal article" date="2014" name="Genome Biol. Evol.">
        <title>Genome degeneration and adaptation in a nascent stage of symbiosis.</title>
        <authorList>
            <person name="Oakeson K.F."/>
            <person name="Gil R."/>
            <person name="Clayton A.L."/>
            <person name="Dunn D.M."/>
            <person name="von Niederhausern A.C."/>
            <person name="Hamil C."/>
            <person name="Aoyagi A."/>
            <person name="Duval B."/>
            <person name="Baca A."/>
            <person name="Silva F.J."/>
            <person name="Vallier A."/>
            <person name="Jackson D.G."/>
            <person name="Latorre A."/>
            <person name="Weiss R.B."/>
            <person name="Heddi A."/>
            <person name="Moya A."/>
            <person name="Dale C."/>
        </authorList>
    </citation>
    <scope>NUCLEOTIDE SEQUENCE [LARGE SCALE GENOMIC DNA]</scope>
    <source>
        <strain evidence="2 3">HS1</strain>
    </source>
</reference>
<dbReference type="Pfam" id="PF00563">
    <property type="entry name" value="EAL"/>
    <property type="match status" value="1"/>
</dbReference>
<evidence type="ECO:0000313" key="3">
    <source>
        <dbReference type="Proteomes" id="UP000019028"/>
    </source>
</evidence>
<dbReference type="AlphaFoldDB" id="W0HYQ4"/>
<dbReference type="InterPro" id="IPR029787">
    <property type="entry name" value="Nucleotide_cyclase"/>
</dbReference>
<evidence type="ECO:0000313" key="2">
    <source>
        <dbReference type="EMBL" id="AHF77350.1"/>
    </source>
</evidence>
<dbReference type="KEGG" id="sod:Sant_2305"/>
<dbReference type="PROSITE" id="PS50883">
    <property type="entry name" value="EAL"/>
    <property type="match status" value="1"/>
</dbReference>
<dbReference type="SUPFAM" id="SSF55073">
    <property type="entry name" value="Nucleotide cyclase"/>
    <property type="match status" value="1"/>
</dbReference>
<evidence type="ECO:0000259" key="1">
    <source>
        <dbReference type="PROSITE" id="PS50883"/>
    </source>
</evidence>
<dbReference type="CDD" id="cd01948">
    <property type="entry name" value="EAL"/>
    <property type="match status" value="1"/>
</dbReference>
<dbReference type="EMBL" id="CP006569">
    <property type="protein sequence ID" value="AHF77350.1"/>
    <property type="molecule type" value="Genomic_DNA"/>
</dbReference>
<keyword evidence="3" id="KW-1185">Reference proteome</keyword>
<dbReference type="InterPro" id="IPR000160">
    <property type="entry name" value="GGDEF_dom"/>
</dbReference>
<dbReference type="Gene3D" id="3.20.20.450">
    <property type="entry name" value="EAL domain"/>
    <property type="match status" value="1"/>
</dbReference>
<organism evidence="2 3">
    <name type="scientific">Sodalis praecaptivus</name>
    <dbReference type="NCBI Taxonomy" id="1239307"/>
    <lineage>
        <taxon>Bacteria</taxon>
        <taxon>Pseudomonadati</taxon>
        <taxon>Pseudomonadota</taxon>
        <taxon>Gammaproteobacteria</taxon>
        <taxon>Enterobacterales</taxon>
        <taxon>Bruguierivoracaceae</taxon>
        <taxon>Sodalis</taxon>
    </lineage>
</organism>
<dbReference type="SMART" id="SM00065">
    <property type="entry name" value="GAF"/>
    <property type="match status" value="1"/>
</dbReference>
<dbReference type="SUPFAM" id="SSF55781">
    <property type="entry name" value="GAF domain-like"/>
    <property type="match status" value="1"/>
</dbReference>
<dbReference type="InterPro" id="IPR003018">
    <property type="entry name" value="GAF"/>
</dbReference>
<dbReference type="Pfam" id="PF00990">
    <property type="entry name" value="GGDEF"/>
    <property type="match status" value="1"/>
</dbReference>
<dbReference type="Gene3D" id="3.30.70.270">
    <property type="match status" value="1"/>
</dbReference>
<dbReference type="Proteomes" id="UP000019028">
    <property type="component" value="Chromosome"/>
</dbReference>
<feature type="domain" description="EAL" evidence="1">
    <location>
        <begin position="331"/>
        <end position="585"/>
    </location>
</feature>
<accession>W0HYQ4</accession>
<dbReference type="InterPro" id="IPR050706">
    <property type="entry name" value="Cyclic-di-GMP_PDE-like"/>
</dbReference>
<dbReference type="InterPro" id="IPR029016">
    <property type="entry name" value="GAF-like_dom_sf"/>
</dbReference>
<proteinExistence type="predicted"/>
<protein>
    <submittedName>
        <fullName evidence="2">Putative signaling protein</fullName>
    </submittedName>
</protein>
<dbReference type="InterPro" id="IPR035919">
    <property type="entry name" value="EAL_sf"/>
</dbReference>
<dbReference type="PATRIC" id="fig|1239307.3.peg.2555"/>
<dbReference type="PANTHER" id="PTHR33121">
    <property type="entry name" value="CYCLIC DI-GMP PHOSPHODIESTERASE PDEF"/>
    <property type="match status" value="1"/>
</dbReference>
<dbReference type="Gene3D" id="3.30.450.40">
    <property type="match status" value="1"/>
</dbReference>
<dbReference type="SMART" id="SM00052">
    <property type="entry name" value="EAL"/>
    <property type="match status" value="1"/>
</dbReference>
<dbReference type="PANTHER" id="PTHR33121:SF79">
    <property type="entry name" value="CYCLIC DI-GMP PHOSPHODIESTERASE PDED-RELATED"/>
    <property type="match status" value="1"/>
</dbReference>